<organism evidence="1 2">
    <name type="scientific">Winogradskyella arenosi</name>
    <dbReference type="NCBI Taxonomy" id="533325"/>
    <lineage>
        <taxon>Bacteria</taxon>
        <taxon>Pseudomonadati</taxon>
        <taxon>Bacteroidota</taxon>
        <taxon>Flavobacteriia</taxon>
        <taxon>Flavobacteriales</taxon>
        <taxon>Flavobacteriaceae</taxon>
        <taxon>Winogradskyella</taxon>
    </lineage>
</organism>
<dbReference type="RefSeq" id="WP_114310406.1">
    <property type="nucleotide sequence ID" value="NZ_QPJO01000004.1"/>
</dbReference>
<dbReference type="EMBL" id="QPJO01000004">
    <property type="protein sequence ID" value="RCW90844.1"/>
    <property type="molecule type" value="Genomic_DNA"/>
</dbReference>
<reference evidence="1 2" key="1">
    <citation type="submission" date="2018-07" db="EMBL/GenBank/DDBJ databases">
        <title>Genomic Encyclopedia of Type Strains, Phase III (KMG-III): the genomes of soil and plant-associated and newly described type strains.</title>
        <authorList>
            <person name="Whitman W."/>
        </authorList>
    </citation>
    <scope>NUCLEOTIDE SEQUENCE [LARGE SCALE GENOMIC DNA]</scope>
    <source>
        <strain evidence="1 2">CECT 7958</strain>
    </source>
</reference>
<comment type="caution">
    <text evidence="1">The sequence shown here is derived from an EMBL/GenBank/DDBJ whole genome shotgun (WGS) entry which is preliminary data.</text>
</comment>
<proteinExistence type="predicted"/>
<evidence type="ECO:0000313" key="1">
    <source>
        <dbReference type="EMBL" id="RCW90844.1"/>
    </source>
</evidence>
<protein>
    <submittedName>
        <fullName evidence="1">Uncharacterized protein</fullName>
    </submittedName>
</protein>
<evidence type="ECO:0000313" key="2">
    <source>
        <dbReference type="Proteomes" id="UP000253436"/>
    </source>
</evidence>
<sequence length="111" mass="12302">MGLFSFLKKDKKTESNTNSTILGMVLLEAPNSFDLTGTVNELKTKWKLKVNDNNPNDKAAVLAIGDYSVAVANIPAPIPKEEVEKQLNTIISGKTELKKHPNTKDILFYQL</sequence>
<dbReference type="AlphaFoldDB" id="A0A368ZCS3"/>
<dbReference type="Proteomes" id="UP000253436">
    <property type="component" value="Unassembled WGS sequence"/>
</dbReference>
<accession>A0A368ZCS3</accession>
<dbReference type="OrthoDB" id="4827574at2"/>
<name>A0A368ZCS3_9FLAO</name>
<gene>
    <name evidence="1" type="ORF">DFQ08_104243</name>
</gene>
<keyword evidence="2" id="KW-1185">Reference proteome</keyword>